<evidence type="ECO:0000313" key="2">
    <source>
        <dbReference type="Proteomes" id="UP001627154"/>
    </source>
</evidence>
<dbReference type="EMBL" id="JBJJXI010000083">
    <property type="protein sequence ID" value="KAL3395305.1"/>
    <property type="molecule type" value="Genomic_DNA"/>
</dbReference>
<comment type="caution">
    <text evidence="1">The sequence shown here is derived from an EMBL/GenBank/DDBJ whole genome shotgun (WGS) entry which is preliminary data.</text>
</comment>
<reference evidence="1 2" key="1">
    <citation type="journal article" date="2024" name="bioRxiv">
        <title>A reference genome for Trichogramma kaykai: A tiny desert-dwelling parasitoid wasp with competing sex-ratio distorters.</title>
        <authorList>
            <person name="Culotta J."/>
            <person name="Lindsey A.R."/>
        </authorList>
    </citation>
    <scope>NUCLEOTIDE SEQUENCE [LARGE SCALE GENOMIC DNA]</scope>
    <source>
        <strain evidence="1 2">KSX58</strain>
    </source>
</reference>
<dbReference type="AlphaFoldDB" id="A0ABD2WQR9"/>
<dbReference type="Proteomes" id="UP001627154">
    <property type="component" value="Unassembled WGS sequence"/>
</dbReference>
<keyword evidence="2" id="KW-1185">Reference proteome</keyword>
<accession>A0ABD2WQR9</accession>
<sequence length="111" mass="12826">MQKKTLLFRTNSWIKLKSLLRHLIKLVRLQQFYNLDSNEKTEESLISLDTVNLTLNKIQSSTLELTELGKLDSDLRMEIAITNEPPLNLIGKEKALGEIEKLGEYIDVRID</sequence>
<gene>
    <name evidence="1" type="ORF">TKK_010575</name>
</gene>
<proteinExistence type="predicted"/>
<evidence type="ECO:0000313" key="1">
    <source>
        <dbReference type="EMBL" id="KAL3395305.1"/>
    </source>
</evidence>
<protein>
    <submittedName>
        <fullName evidence="1">Uncharacterized protein</fullName>
    </submittedName>
</protein>
<organism evidence="1 2">
    <name type="scientific">Trichogramma kaykai</name>
    <dbReference type="NCBI Taxonomy" id="54128"/>
    <lineage>
        <taxon>Eukaryota</taxon>
        <taxon>Metazoa</taxon>
        <taxon>Ecdysozoa</taxon>
        <taxon>Arthropoda</taxon>
        <taxon>Hexapoda</taxon>
        <taxon>Insecta</taxon>
        <taxon>Pterygota</taxon>
        <taxon>Neoptera</taxon>
        <taxon>Endopterygota</taxon>
        <taxon>Hymenoptera</taxon>
        <taxon>Apocrita</taxon>
        <taxon>Proctotrupomorpha</taxon>
        <taxon>Chalcidoidea</taxon>
        <taxon>Trichogrammatidae</taxon>
        <taxon>Trichogramma</taxon>
    </lineage>
</organism>
<name>A0ABD2WQR9_9HYME</name>